<dbReference type="PROSITE" id="PS51375">
    <property type="entry name" value="PPR"/>
    <property type="match status" value="1"/>
</dbReference>
<sequence length="468" mass="51543">MYARCGELDEAVKVFDEVSQRGISDVVSWNSIVGAFVRSGEVGRALNMFGGMNSRGVGLRADVASLVNILPACASVGALMQGCCGGLVQVCVMLVCGSMWDEIQKYVEEIDGRMGSDEGCGVQLDRNRELIMRRTTRERRAVATLVVVVIAQAVMAYYDWWYRIYMTRRRVVRAIQAPVPRAPLMARRAGNSSKGKGVVSEGEVTKPPVPRQKPIRWYPSMDEILIEVLLEKTLNGLGRKSDNGWKPETLKEVVEAVNQRLNMSIGNDNVRSRLKTMKKDYLAAKAAVEASGDHVAWEEYCKAHPTARPLRKKMFPHFEEACIVFGSDMATGEGGNARHDDEEVVILEEEVGDEGAENTEEESSQPPSPHPNANDGDSSPGESFVVGDSTQAGSRRITTPPLVKRKRSRLGLEAMPPPPDFKELTEAVRQLTNAFTPVDPSTLLIAALEELPNMEPDLMLRAGPLICW</sequence>
<dbReference type="Proteomes" id="UP000631114">
    <property type="component" value="Unassembled WGS sequence"/>
</dbReference>
<evidence type="ECO:0000313" key="7">
    <source>
        <dbReference type="Proteomes" id="UP000631114"/>
    </source>
</evidence>
<protein>
    <recommendedName>
        <fullName evidence="5">Myb/SANT-like domain-containing protein</fullName>
    </recommendedName>
</protein>
<dbReference type="InterPro" id="IPR024752">
    <property type="entry name" value="Myb/SANT-like_dom"/>
</dbReference>
<dbReference type="EMBL" id="JADFTS010000004">
    <property type="protein sequence ID" value="KAF9609601.1"/>
    <property type="molecule type" value="Genomic_DNA"/>
</dbReference>
<comment type="caution">
    <text evidence="6">The sequence shown here is derived from an EMBL/GenBank/DDBJ whole genome shotgun (WGS) entry which is preliminary data.</text>
</comment>
<feature type="repeat" description="PPR" evidence="2">
    <location>
        <begin position="25"/>
        <end position="59"/>
    </location>
</feature>
<dbReference type="PANTHER" id="PTHR46929:SF3">
    <property type="entry name" value="MYB_SANT-LIKE DOMAIN-CONTAINING PROTEIN"/>
    <property type="match status" value="1"/>
</dbReference>
<evidence type="ECO:0000256" key="1">
    <source>
        <dbReference type="ARBA" id="ARBA00022737"/>
    </source>
</evidence>
<evidence type="ECO:0000256" key="4">
    <source>
        <dbReference type="SAM" id="Phobius"/>
    </source>
</evidence>
<name>A0A835I1K6_9MAGN</name>
<feature type="domain" description="Myb/SANT-like" evidence="5">
    <location>
        <begin position="216"/>
        <end position="299"/>
    </location>
</feature>
<feature type="compositionally biased region" description="Acidic residues" evidence="3">
    <location>
        <begin position="351"/>
        <end position="363"/>
    </location>
</feature>
<gene>
    <name evidence="6" type="ORF">IFM89_017696</name>
</gene>
<dbReference type="NCBIfam" id="TIGR00756">
    <property type="entry name" value="PPR"/>
    <property type="match status" value="1"/>
</dbReference>
<feature type="region of interest" description="Disordered" evidence="3">
    <location>
        <begin position="187"/>
        <end position="211"/>
    </location>
</feature>
<keyword evidence="4" id="KW-1133">Transmembrane helix</keyword>
<proteinExistence type="predicted"/>
<evidence type="ECO:0000259" key="5">
    <source>
        <dbReference type="Pfam" id="PF12776"/>
    </source>
</evidence>
<accession>A0A835I1K6</accession>
<evidence type="ECO:0000313" key="6">
    <source>
        <dbReference type="EMBL" id="KAF9609601.1"/>
    </source>
</evidence>
<organism evidence="6 7">
    <name type="scientific">Coptis chinensis</name>
    <dbReference type="NCBI Taxonomy" id="261450"/>
    <lineage>
        <taxon>Eukaryota</taxon>
        <taxon>Viridiplantae</taxon>
        <taxon>Streptophyta</taxon>
        <taxon>Embryophyta</taxon>
        <taxon>Tracheophyta</taxon>
        <taxon>Spermatophyta</taxon>
        <taxon>Magnoliopsida</taxon>
        <taxon>Ranunculales</taxon>
        <taxon>Ranunculaceae</taxon>
        <taxon>Coptidoideae</taxon>
        <taxon>Coptis</taxon>
    </lineage>
</organism>
<feature type="region of interest" description="Disordered" evidence="3">
    <location>
        <begin position="351"/>
        <end position="418"/>
    </location>
</feature>
<dbReference type="Pfam" id="PF12776">
    <property type="entry name" value="Myb_DNA-bind_3"/>
    <property type="match status" value="1"/>
</dbReference>
<dbReference type="OrthoDB" id="611564at2759"/>
<keyword evidence="7" id="KW-1185">Reference proteome</keyword>
<feature type="transmembrane region" description="Helical" evidence="4">
    <location>
        <begin position="141"/>
        <end position="161"/>
    </location>
</feature>
<evidence type="ECO:0000256" key="2">
    <source>
        <dbReference type="PROSITE-ProRule" id="PRU00708"/>
    </source>
</evidence>
<dbReference type="AlphaFoldDB" id="A0A835I1K6"/>
<feature type="compositionally biased region" description="Polar residues" evidence="3">
    <location>
        <begin position="388"/>
        <end position="397"/>
    </location>
</feature>
<dbReference type="InterPro" id="IPR002885">
    <property type="entry name" value="PPR_rpt"/>
</dbReference>
<dbReference type="PANTHER" id="PTHR46929">
    <property type="entry name" value="EXPRESSED PROTEIN"/>
    <property type="match status" value="1"/>
</dbReference>
<dbReference type="Gene3D" id="1.25.40.10">
    <property type="entry name" value="Tetratricopeptide repeat domain"/>
    <property type="match status" value="1"/>
</dbReference>
<evidence type="ECO:0000256" key="3">
    <source>
        <dbReference type="SAM" id="MobiDB-lite"/>
    </source>
</evidence>
<reference evidence="6 7" key="1">
    <citation type="submission" date="2020-10" db="EMBL/GenBank/DDBJ databases">
        <title>The Coptis chinensis genome and diversification of protoberbering-type alkaloids.</title>
        <authorList>
            <person name="Wang B."/>
            <person name="Shu S."/>
            <person name="Song C."/>
            <person name="Liu Y."/>
        </authorList>
    </citation>
    <scope>NUCLEOTIDE SEQUENCE [LARGE SCALE GENOMIC DNA]</scope>
    <source>
        <strain evidence="6">HL-2020</strain>
        <tissue evidence="6">Leaf</tissue>
    </source>
</reference>
<dbReference type="Pfam" id="PF01535">
    <property type="entry name" value="PPR"/>
    <property type="match status" value="2"/>
</dbReference>
<dbReference type="InterPro" id="IPR011990">
    <property type="entry name" value="TPR-like_helical_dom_sf"/>
</dbReference>
<keyword evidence="4" id="KW-0812">Transmembrane</keyword>
<keyword evidence="1" id="KW-0677">Repeat</keyword>
<keyword evidence="4" id="KW-0472">Membrane</keyword>